<evidence type="ECO:0000256" key="1">
    <source>
        <dbReference type="SAM" id="MobiDB-lite"/>
    </source>
</evidence>
<comment type="caution">
    <text evidence="2">The sequence shown here is derived from an EMBL/GenBank/DDBJ whole genome shotgun (WGS) entry which is preliminary data.</text>
</comment>
<dbReference type="AlphaFoldDB" id="A0A8K0K163"/>
<evidence type="ECO:0000313" key="3">
    <source>
        <dbReference type="Proteomes" id="UP000792457"/>
    </source>
</evidence>
<name>A0A8K0K163_LADFU</name>
<reference evidence="2" key="2">
    <citation type="submission" date="2017-10" db="EMBL/GenBank/DDBJ databases">
        <title>Ladona fulva Genome sequencing and assembly.</title>
        <authorList>
            <person name="Murali S."/>
            <person name="Richards S."/>
            <person name="Bandaranaike D."/>
            <person name="Bellair M."/>
            <person name="Blankenburg K."/>
            <person name="Chao H."/>
            <person name="Dinh H."/>
            <person name="Doddapaneni H."/>
            <person name="Dugan-Rocha S."/>
            <person name="Elkadiri S."/>
            <person name="Gnanaolivu R."/>
            <person name="Hernandez B."/>
            <person name="Skinner E."/>
            <person name="Javaid M."/>
            <person name="Lee S."/>
            <person name="Li M."/>
            <person name="Ming W."/>
            <person name="Munidasa M."/>
            <person name="Muniz J."/>
            <person name="Nguyen L."/>
            <person name="Hughes D."/>
            <person name="Osuji N."/>
            <person name="Pu L.-L."/>
            <person name="Puazo M."/>
            <person name="Qu C."/>
            <person name="Quiroz J."/>
            <person name="Raj R."/>
            <person name="Weissenberger G."/>
            <person name="Xin Y."/>
            <person name="Zou X."/>
            <person name="Han Y."/>
            <person name="Worley K."/>
            <person name="Muzny D."/>
            <person name="Gibbs R."/>
        </authorList>
    </citation>
    <scope>NUCLEOTIDE SEQUENCE</scope>
    <source>
        <strain evidence="2">Sampled in the wild</strain>
    </source>
</reference>
<evidence type="ECO:0000313" key="2">
    <source>
        <dbReference type="EMBL" id="KAG8225986.1"/>
    </source>
</evidence>
<feature type="region of interest" description="Disordered" evidence="1">
    <location>
        <begin position="1"/>
        <end position="84"/>
    </location>
</feature>
<dbReference type="Proteomes" id="UP000792457">
    <property type="component" value="Unassembled WGS sequence"/>
</dbReference>
<keyword evidence="3" id="KW-1185">Reference proteome</keyword>
<dbReference type="EMBL" id="KZ308261">
    <property type="protein sequence ID" value="KAG8225986.1"/>
    <property type="molecule type" value="Genomic_DNA"/>
</dbReference>
<proteinExistence type="predicted"/>
<feature type="compositionally biased region" description="Gly residues" evidence="1">
    <location>
        <begin position="1"/>
        <end position="13"/>
    </location>
</feature>
<dbReference type="OrthoDB" id="6603036at2759"/>
<protein>
    <submittedName>
        <fullName evidence="2">Uncharacterized protein</fullName>
    </submittedName>
</protein>
<feature type="compositionally biased region" description="Basic and acidic residues" evidence="1">
    <location>
        <begin position="63"/>
        <end position="80"/>
    </location>
</feature>
<reference evidence="2" key="1">
    <citation type="submission" date="2013-04" db="EMBL/GenBank/DDBJ databases">
        <authorList>
            <person name="Qu J."/>
            <person name="Murali S.C."/>
            <person name="Bandaranaike D."/>
            <person name="Bellair M."/>
            <person name="Blankenburg K."/>
            <person name="Chao H."/>
            <person name="Dinh H."/>
            <person name="Doddapaneni H."/>
            <person name="Downs B."/>
            <person name="Dugan-Rocha S."/>
            <person name="Elkadiri S."/>
            <person name="Gnanaolivu R.D."/>
            <person name="Hernandez B."/>
            <person name="Javaid M."/>
            <person name="Jayaseelan J.C."/>
            <person name="Lee S."/>
            <person name="Li M."/>
            <person name="Ming W."/>
            <person name="Munidasa M."/>
            <person name="Muniz J."/>
            <person name="Nguyen L."/>
            <person name="Ongeri F."/>
            <person name="Osuji N."/>
            <person name="Pu L.-L."/>
            <person name="Puazo M."/>
            <person name="Qu C."/>
            <person name="Quiroz J."/>
            <person name="Raj R."/>
            <person name="Weissenberger G."/>
            <person name="Xin Y."/>
            <person name="Zou X."/>
            <person name="Han Y."/>
            <person name="Richards S."/>
            <person name="Worley K."/>
            <person name="Muzny D."/>
            <person name="Gibbs R."/>
        </authorList>
    </citation>
    <scope>NUCLEOTIDE SEQUENCE</scope>
    <source>
        <strain evidence="2">Sampled in the wild</strain>
    </source>
</reference>
<gene>
    <name evidence="2" type="ORF">J437_LFUL005340</name>
</gene>
<sequence>MSGSGADGAGGPSGAASPRTRAGSSETLLPPPPAVGDSANSGYASEETASLIARDDDFFESNTRPDKVAERERGRARARESAGAPYYRHRHLMATLPPPTMASSHEGPVCLTIGPDHEEPPEGGPQTEAARSVPDIELHCRRGEGVEAGRSSEVVGLSVDTSPSACRARSYLLPHAHSRCRCERSLMPLARSVSRESVRSVHAIVPPASSVLAGDITLPVVLTSLTSSRDGSSTRIIRQSSQPESSCTHCHHPAPTASLRQLREPGDGIAGIAADSLRINGAIRQFKQVNLPRVYA</sequence>
<organism evidence="2 3">
    <name type="scientific">Ladona fulva</name>
    <name type="common">Scarce chaser dragonfly</name>
    <name type="synonym">Libellula fulva</name>
    <dbReference type="NCBI Taxonomy" id="123851"/>
    <lineage>
        <taxon>Eukaryota</taxon>
        <taxon>Metazoa</taxon>
        <taxon>Ecdysozoa</taxon>
        <taxon>Arthropoda</taxon>
        <taxon>Hexapoda</taxon>
        <taxon>Insecta</taxon>
        <taxon>Pterygota</taxon>
        <taxon>Palaeoptera</taxon>
        <taxon>Odonata</taxon>
        <taxon>Epiprocta</taxon>
        <taxon>Anisoptera</taxon>
        <taxon>Libelluloidea</taxon>
        <taxon>Libellulidae</taxon>
        <taxon>Ladona</taxon>
    </lineage>
</organism>
<accession>A0A8K0K163</accession>